<accession>A0A6A6HJC6</accession>
<feature type="compositionally biased region" description="Basic and acidic residues" evidence="1">
    <location>
        <begin position="1"/>
        <end position="15"/>
    </location>
</feature>
<evidence type="ECO:0008006" key="4">
    <source>
        <dbReference type="Google" id="ProtNLM"/>
    </source>
</evidence>
<proteinExistence type="predicted"/>
<feature type="compositionally biased region" description="Basic and acidic residues" evidence="1">
    <location>
        <begin position="768"/>
        <end position="781"/>
    </location>
</feature>
<dbReference type="Proteomes" id="UP000800092">
    <property type="component" value="Unassembled WGS sequence"/>
</dbReference>
<dbReference type="OrthoDB" id="438641at2759"/>
<feature type="compositionally biased region" description="Polar residues" evidence="1">
    <location>
        <begin position="39"/>
        <end position="51"/>
    </location>
</feature>
<feature type="region of interest" description="Disordered" evidence="1">
    <location>
        <begin position="768"/>
        <end position="791"/>
    </location>
</feature>
<evidence type="ECO:0000313" key="3">
    <source>
        <dbReference type="Proteomes" id="UP000800092"/>
    </source>
</evidence>
<dbReference type="SUPFAM" id="SSF48452">
    <property type="entry name" value="TPR-like"/>
    <property type="match status" value="1"/>
</dbReference>
<name>A0A6A6HJC6_VIRVR</name>
<organism evidence="2 3">
    <name type="scientific">Viridothelium virens</name>
    <name type="common">Speckled blister lichen</name>
    <name type="synonym">Trypethelium virens</name>
    <dbReference type="NCBI Taxonomy" id="1048519"/>
    <lineage>
        <taxon>Eukaryota</taxon>
        <taxon>Fungi</taxon>
        <taxon>Dikarya</taxon>
        <taxon>Ascomycota</taxon>
        <taxon>Pezizomycotina</taxon>
        <taxon>Dothideomycetes</taxon>
        <taxon>Dothideomycetes incertae sedis</taxon>
        <taxon>Trypetheliales</taxon>
        <taxon>Trypetheliaceae</taxon>
        <taxon>Viridothelium</taxon>
    </lineage>
</organism>
<protein>
    <recommendedName>
        <fullName evidence="4">MYND-type zinc finger protein samB</fullName>
    </recommendedName>
</protein>
<reference evidence="2" key="1">
    <citation type="journal article" date="2020" name="Stud. Mycol.">
        <title>101 Dothideomycetes genomes: a test case for predicting lifestyles and emergence of pathogens.</title>
        <authorList>
            <person name="Haridas S."/>
            <person name="Albert R."/>
            <person name="Binder M."/>
            <person name="Bloem J."/>
            <person name="Labutti K."/>
            <person name="Salamov A."/>
            <person name="Andreopoulos B."/>
            <person name="Baker S."/>
            <person name="Barry K."/>
            <person name="Bills G."/>
            <person name="Bluhm B."/>
            <person name="Cannon C."/>
            <person name="Castanera R."/>
            <person name="Culley D."/>
            <person name="Daum C."/>
            <person name="Ezra D."/>
            <person name="Gonzalez J."/>
            <person name="Henrissat B."/>
            <person name="Kuo A."/>
            <person name="Liang C."/>
            <person name="Lipzen A."/>
            <person name="Lutzoni F."/>
            <person name="Magnuson J."/>
            <person name="Mondo S."/>
            <person name="Nolan M."/>
            <person name="Ohm R."/>
            <person name="Pangilinan J."/>
            <person name="Park H.-J."/>
            <person name="Ramirez L."/>
            <person name="Alfaro M."/>
            <person name="Sun H."/>
            <person name="Tritt A."/>
            <person name="Yoshinaga Y."/>
            <person name="Zwiers L.-H."/>
            <person name="Turgeon B."/>
            <person name="Goodwin S."/>
            <person name="Spatafora J."/>
            <person name="Crous P."/>
            <person name="Grigoriev I."/>
        </authorList>
    </citation>
    <scope>NUCLEOTIDE SEQUENCE</scope>
    <source>
        <strain evidence="2">Tuck. ex Michener</strain>
    </source>
</reference>
<dbReference type="AlphaFoldDB" id="A0A6A6HJC6"/>
<feature type="compositionally biased region" description="Polar residues" evidence="1">
    <location>
        <begin position="428"/>
        <end position="444"/>
    </location>
</feature>
<gene>
    <name evidence="2" type="ORF">EV356DRAFT_529958</name>
</gene>
<dbReference type="InterPro" id="IPR011990">
    <property type="entry name" value="TPR-like_helical_dom_sf"/>
</dbReference>
<sequence length="942" mass="104038">MEHEFSSIEAEERPRGPRPQLPTQPSRRPSRANKPKLPSQEQLMSEPSNSPRLDLLCQGLPTSAPNPNPTARIRIGSMNSIREIADGNTCLFRNEPVAALKLYTANLTQQPPGNPCAFLNRCLCYLALGFPELAVVDAQRALLAFITAFGKDKASEMAFSKLERFVTWTAQADSNQYPWVRAPTSNYKMRRHMDDLLMVPLAALTVRSRINPGENTSVSRIRASVLLDGKSKAMYRIAYSLWKCGGGALMDGLDVTQQGTEVCPPADKKYFTTLANRILLDLEKLLKKEALYTRLQALDQYKFEASDSQKQHGVRDLQETRFTTIRRQAYPWDEIGNSVDKPLLVETREYVEDKVSGCAVDIIVDENGNRKPALFACKDFTAEETLFSECNPFHVVSVESEAYSYCEACATRLAIPLALAYRLQNFKPSTSRSSSQMMDGSNLQTEHDRVKHTGASPPSPVSKPALDNLQGPVGEIPSSPRPSPASFRPCPSGVSPRSPVSSESLSPNPSSHKSNISVHSVMSPISDSAKDLQLCQSCHLSTFCSRTCLKAANATYHSRTCELDLEFSIRTHIQQSAKHPSVPSPHLQALRNLMLVKILAHSLQSGTPLLEIPELLLAPSNLAPADPIIYLEGMHDRNALANFANFRALQRKGQADLIDQEALRQSVIDELASASASSGSSLSSFSAARLDPDALPWSYVSNVLLPLGTLAKLEGMSAVLDVRRFEGWVLNTVMTKIADGMRVVRPMWHKEFDEEGMLGKMWRISREEKEQGRGMEREGNEKQQQSQEEDDVWVGSLQPLLELIGVVGEGDGKAANVEIDEKSGKVVVVGKRAEEQGGEKRMDSGVGGSEEFGEIEEMAERLELGKQSREGLAVVIRKGERILREDKGSEGDLFGPDERKFEDDEILESENAMAETSTTRGSGTVMDSIETYTDDDVEMVMD</sequence>
<feature type="region of interest" description="Disordered" evidence="1">
    <location>
        <begin position="909"/>
        <end position="928"/>
    </location>
</feature>
<feature type="region of interest" description="Disordered" evidence="1">
    <location>
        <begin position="428"/>
        <end position="515"/>
    </location>
</feature>
<dbReference type="EMBL" id="ML991779">
    <property type="protein sequence ID" value="KAF2237633.1"/>
    <property type="molecule type" value="Genomic_DNA"/>
</dbReference>
<keyword evidence="3" id="KW-1185">Reference proteome</keyword>
<evidence type="ECO:0000256" key="1">
    <source>
        <dbReference type="SAM" id="MobiDB-lite"/>
    </source>
</evidence>
<feature type="region of interest" description="Disordered" evidence="1">
    <location>
        <begin position="1"/>
        <end position="69"/>
    </location>
</feature>
<evidence type="ECO:0000313" key="2">
    <source>
        <dbReference type="EMBL" id="KAF2237633.1"/>
    </source>
</evidence>
<feature type="compositionally biased region" description="Low complexity" evidence="1">
    <location>
        <begin position="484"/>
        <end position="514"/>
    </location>
</feature>